<protein>
    <submittedName>
        <fullName evidence="3">MaoC family dehydratase</fullName>
    </submittedName>
</protein>
<sequence length="151" mass="16426">MEVLTGADAVREAVGREFGPGEWFTVDQGRIDGFADDTEDHQWIHVDPEKAASSPFGSTIAHGFLTLSLLPHLANSARRFDGARMGVNYGLNSVRFPKPVAVGSRIRARVTIAEVTELPDGGLQLVQKVAVELEGSDKPACVAEWVTRSYY</sequence>
<accession>A0ABV9YU77</accession>
<dbReference type="InterPro" id="IPR039375">
    <property type="entry name" value="NodN-like"/>
</dbReference>
<comment type="similarity">
    <text evidence="1">Belongs to the enoyl-CoA hydratase/isomerase family.</text>
</comment>
<evidence type="ECO:0000313" key="3">
    <source>
        <dbReference type="EMBL" id="MFC5064181.1"/>
    </source>
</evidence>
<dbReference type="InterPro" id="IPR002539">
    <property type="entry name" value="MaoC-like_dom"/>
</dbReference>
<name>A0ABV9YU77_9PSEU</name>
<reference evidence="4" key="1">
    <citation type="journal article" date="2019" name="Int. J. Syst. Evol. Microbiol.">
        <title>The Global Catalogue of Microorganisms (GCM) 10K type strain sequencing project: providing services to taxonomists for standard genome sequencing and annotation.</title>
        <authorList>
            <consortium name="The Broad Institute Genomics Platform"/>
            <consortium name="The Broad Institute Genome Sequencing Center for Infectious Disease"/>
            <person name="Wu L."/>
            <person name="Ma J."/>
        </authorList>
    </citation>
    <scope>NUCLEOTIDE SEQUENCE [LARGE SCALE GENOMIC DNA]</scope>
    <source>
        <strain evidence="4">CGMCC 4.7093</strain>
    </source>
</reference>
<dbReference type="Gene3D" id="3.10.129.10">
    <property type="entry name" value="Hotdog Thioesterase"/>
    <property type="match status" value="1"/>
</dbReference>
<evidence type="ECO:0000313" key="4">
    <source>
        <dbReference type="Proteomes" id="UP001595947"/>
    </source>
</evidence>
<dbReference type="InterPro" id="IPR029069">
    <property type="entry name" value="HotDog_dom_sf"/>
</dbReference>
<dbReference type="CDD" id="cd03450">
    <property type="entry name" value="NodN"/>
    <property type="match status" value="1"/>
</dbReference>
<comment type="caution">
    <text evidence="3">The sequence shown here is derived from an EMBL/GenBank/DDBJ whole genome shotgun (WGS) entry which is preliminary data.</text>
</comment>
<dbReference type="EMBL" id="JBHSIV010000020">
    <property type="protein sequence ID" value="MFC5064181.1"/>
    <property type="molecule type" value="Genomic_DNA"/>
</dbReference>
<dbReference type="Pfam" id="PF01575">
    <property type="entry name" value="MaoC_dehydratas"/>
    <property type="match status" value="1"/>
</dbReference>
<dbReference type="PANTHER" id="PTHR42993:SF1">
    <property type="entry name" value="MAOC-LIKE DEHYDRATASE DOMAIN-CONTAINING PROTEIN"/>
    <property type="match status" value="1"/>
</dbReference>
<dbReference type="RefSeq" id="WP_378037529.1">
    <property type="nucleotide sequence ID" value="NZ_JBHSIV010000020.1"/>
</dbReference>
<dbReference type="SUPFAM" id="SSF54637">
    <property type="entry name" value="Thioesterase/thiol ester dehydrase-isomerase"/>
    <property type="match status" value="1"/>
</dbReference>
<dbReference type="PANTHER" id="PTHR42993">
    <property type="entry name" value="MAOC-LIKE DEHYDRATASE DOMAIN-CONTAINING PROTEIN"/>
    <property type="match status" value="1"/>
</dbReference>
<organism evidence="3 4">
    <name type="scientific">Actinomycetospora atypica</name>
    <dbReference type="NCBI Taxonomy" id="1290095"/>
    <lineage>
        <taxon>Bacteria</taxon>
        <taxon>Bacillati</taxon>
        <taxon>Actinomycetota</taxon>
        <taxon>Actinomycetes</taxon>
        <taxon>Pseudonocardiales</taxon>
        <taxon>Pseudonocardiaceae</taxon>
        <taxon>Actinomycetospora</taxon>
    </lineage>
</organism>
<proteinExistence type="inferred from homology"/>
<feature type="domain" description="MaoC-like" evidence="2">
    <location>
        <begin position="13"/>
        <end position="117"/>
    </location>
</feature>
<gene>
    <name evidence="3" type="ORF">ACFPBZ_18305</name>
</gene>
<evidence type="ECO:0000259" key="2">
    <source>
        <dbReference type="Pfam" id="PF01575"/>
    </source>
</evidence>
<keyword evidence="4" id="KW-1185">Reference proteome</keyword>
<dbReference type="Proteomes" id="UP001595947">
    <property type="component" value="Unassembled WGS sequence"/>
</dbReference>
<evidence type="ECO:0000256" key="1">
    <source>
        <dbReference type="ARBA" id="ARBA00005254"/>
    </source>
</evidence>